<evidence type="ECO:0000256" key="1">
    <source>
        <dbReference type="SAM" id="Phobius"/>
    </source>
</evidence>
<evidence type="ECO:0000259" key="2">
    <source>
        <dbReference type="Pfam" id="PF03703"/>
    </source>
</evidence>
<sequence>MYQIKEPTQRISPKTIKVWRITDTLSIIGFLCLLGFLLFLHNYYSWSPWIEYVIYGFLALTAVSAIMELLIIPVYKQKTWRYEIDHHCIQLKHGGAIKKTHMVIPMDKVYYVDTYQGPLLQKYQLSTIKIGTVGYVHEIPGIPVEEATEIRNYIAYLAGISKMDLEKEEKNGK</sequence>
<name>A0A494ZV32_9BACI</name>
<organism evidence="3 4">
    <name type="scientific">Oceanobacillus halophilus</name>
    <dbReference type="NCBI Taxonomy" id="930130"/>
    <lineage>
        <taxon>Bacteria</taxon>
        <taxon>Bacillati</taxon>
        <taxon>Bacillota</taxon>
        <taxon>Bacilli</taxon>
        <taxon>Bacillales</taxon>
        <taxon>Bacillaceae</taxon>
        <taxon>Oceanobacillus</taxon>
    </lineage>
</organism>
<keyword evidence="4" id="KW-1185">Reference proteome</keyword>
<protein>
    <recommendedName>
        <fullName evidence="2">YdbS-like PH domain-containing protein</fullName>
    </recommendedName>
</protein>
<evidence type="ECO:0000313" key="3">
    <source>
        <dbReference type="EMBL" id="RKQ30249.1"/>
    </source>
</evidence>
<feature type="transmembrane region" description="Helical" evidence="1">
    <location>
        <begin position="21"/>
        <end position="40"/>
    </location>
</feature>
<gene>
    <name evidence="3" type="ORF">D8M06_16290</name>
</gene>
<dbReference type="Pfam" id="PF03703">
    <property type="entry name" value="bPH_2"/>
    <property type="match status" value="1"/>
</dbReference>
<keyword evidence="1" id="KW-0472">Membrane</keyword>
<accession>A0A494ZV32</accession>
<feature type="domain" description="YdbS-like PH" evidence="2">
    <location>
        <begin position="78"/>
        <end position="154"/>
    </location>
</feature>
<comment type="caution">
    <text evidence="3">The sequence shown here is derived from an EMBL/GenBank/DDBJ whole genome shotgun (WGS) entry which is preliminary data.</text>
</comment>
<reference evidence="3 4" key="1">
    <citation type="journal article" date="2016" name="Int. J. Syst. Evol. Microbiol.">
        <title>Oceanobacillus halophilus sp. nov., a novel moderately halophilic bacterium from a hypersaline lake.</title>
        <authorList>
            <person name="Amoozegar M.A."/>
            <person name="Bagheri M."/>
            <person name="Makhdoumi A."/>
            <person name="Nikou M.M."/>
            <person name="Fazeli S.A.S."/>
            <person name="Schumann P."/>
            <person name="Sproer C."/>
            <person name="Sanchez-Porro C."/>
            <person name="Ventosa A."/>
        </authorList>
    </citation>
    <scope>NUCLEOTIDE SEQUENCE [LARGE SCALE GENOMIC DNA]</scope>
    <source>
        <strain evidence="3 4">DSM 23996</strain>
    </source>
</reference>
<dbReference type="OrthoDB" id="2437193at2"/>
<dbReference type="EMBL" id="RBZP01000019">
    <property type="protein sequence ID" value="RKQ30249.1"/>
    <property type="molecule type" value="Genomic_DNA"/>
</dbReference>
<evidence type="ECO:0000313" key="4">
    <source>
        <dbReference type="Proteomes" id="UP000269301"/>
    </source>
</evidence>
<dbReference type="RefSeq" id="WP_121205648.1">
    <property type="nucleotide sequence ID" value="NZ_RBZP01000019.1"/>
</dbReference>
<dbReference type="InterPro" id="IPR005182">
    <property type="entry name" value="YdbS-like_PH"/>
</dbReference>
<keyword evidence="1" id="KW-1133">Transmembrane helix</keyword>
<keyword evidence="1" id="KW-0812">Transmembrane</keyword>
<feature type="transmembrane region" description="Helical" evidence="1">
    <location>
        <begin position="52"/>
        <end position="75"/>
    </location>
</feature>
<dbReference type="PANTHER" id="PTHR34473">
    <property type="entry name" value="UPF0699 TRANSMEMBRANE PROTEIN YDBS"/>
    <property type="match status" value="1"/>
</dbReference>
<dbReference type="AlphaFoldDB" id="A0A494ZV32"/>
<proteinExistence type="predicted"/>
<dbReference type="PANTHER" id="PTHR34473:SF2">
    <property type="entry name" value="UPF0699 TRANSMEMBRANE PROTEIN YDBT"/>
    <property type="match status" value="1"/>
</dbReference>
<dbReference type="Proteomes" id="UP000269301">
    <property type="component" value="Unassembled WGS sequence"/>
</dbReference>